<keyword evidence="1" id="KW-1133">Transmembrane helix</keyword>
<proteinExistence type="predicted"/>
<keyword evidence="1" id="KW-0472">Membrane</keyword>
<comment type="caution">
    <text evidence="3">The sequence shown here is derived from an EMBL/GenBank/DDBJ whole genome shotgun (WGS) entry which is preliminary data.</text>
</comment>
<feature type="transmembrane region" description="Helical" evidence="1">
    <location>
        <begin position="743"/>
        <end position="763"/>
    </location>
</feature>
<evidence type="ECO:0000256" key="2">
    <source>
        <dbReference type="SAM" id="SignalP"/>
    </source>
</evidence>
<dbReference type="RefSeq" id="WP_345686569.1">
    <property type="nucleotide sequence ID" value="NZ_BAABIT010000001.1"/>
</dbReference>
<evidence type="ECO:0000313" key="4">
    <source>
        <dbReference type="Proteomes" id="UP001595829"/>
    </source>
</evidence>
<feature type="chain" id="PRO_5046478103" evidence="2">
    <location>
        <begin position="30"/>
        <end position="821"/>
    </location>
</feature>
<name>A0ABV9XJ84_9ACTN</name>
<feature type="transmembrane region" description="Helical" evidence="1">
    <location>
        <begin position="334"/>
        <end position="351"/>
    </location>
</feature>
<feature type="transmembrane region" description="Helical" evidence="1">
    <location>
        <begin position="357"/>
        <end position="377"/>
    </location>
</feature>
<reference evidence="4" key="1">
    <citation type="journal article" date="2019" name="Int. J. Syst. Evol. Microbiol.">
        <title>The Global Catalogue of Microorganisms (GCM) 10K type strain sequencing project: providing services to taxonomists for standard genome sequencing and annotation.</title>
        <authorList>
            <consortium name="The Broad Institute Genomics Platform"/>
            <consortium name="The Broad Institute Genome Sequencing Center for Infectious Disease"/>
            <person name="Wu L."/>
            <person name="Ma J."/>
        </authorList>
    </citation>
    <scope>NUCLEOTIDE SEQUENCE [LARGE SCALE GENOMIC DNA]</scope>
    <source>
        <strain evidence="4">CGMCC 4.1648</strain>
    </source>
</reference>
<organism evidence="3 4">
    <name type="scientific">Streptomyces coeruleoprunus</name>
    <dbReference type="NCBI Taxonomy" id="285563"/>
    <lineage>
        <taxon>Bacteria</taxon>
        <taxon>Bacillati</taxon>
        <taxon>Actinomycetota</taxon>
        <taxon>Actinomycetes</taxon>
        <taxon>Kitasatosporales</taxon>
        <taxon>Streptomycetaceae</taxon>
        <taxon>Streptomyces</taxon>
    </lineage>
</organism>
<keyword evidence="1" id="KW-0812">Transmembrane</keyword>
<keyword evidence="2" id="KW-0732">Signal</keyword>
<feature type="transmembrane region" description="Helical" evidence="1">
    <location>
        <begin position="488"/>
        <end position="507"/>
    </location>
</feature>
<gene>
    <name evidence="3" type="ORF">ACFPM3_19825</name>
</gene>
<evidence type="ECO:0000256" key="1">
    <source>
        <dbReference type="SAM" id="Phobius"/>
    </source>
</evidence>
<feature type="transmembrane region" description="Helical" evidence="1">
    <location>
        <begin position="239"/>
        <end position="258"/>
    </location>
</feature>
<feature type="transmembrane region" description="Helical" evidence="1">
    <location>
        <begin position="389"/>
        <end position="410"/>
    </location>
</feature>
<dbReference type="Proteomes" id="UP001595829">
    <property type="component" value="Unassembled WGS sequence"/>
</dbReference>
<feature type="transmembrane region" description="Helical" evidence="1">
    <location>
        <begin position="513"/>
        <end position="530"/>
    </location>
</feature>
<feature type="transmembrane region" description="Helical" evidence="1">
    <location>
        <begin position="681"/>
        <end position="699"/>
    </location>
</feature>
<feature type="signal peptide" evidence="2">
    <location>
        <begin position="1"/>
        <end position="29"/>
    </location>
</feature>
<feature type="transmembrane region" description="Helical" evidence="1">
    <location>
        <begin position="448"/>
        <end position="468"/>
    </location>
</feature>
<accession>A0ABV9XJ84</accession>
<sequence length="821" mass="89835">MRLVFVVRLTCVTLLTLVAWITAPAAAFGAPGARSPAPDDDCAVHRLASARVSASLRVAHHGRTHSKAESVVTLRVPTSWPLAPKLLLSEDSDAYRHALRCLVQEKAGSQRHQPDEWREASPRITSDGAELRVRMEAHAWVDERHVALGPWRIETGLTRWTIRFTPPAALRSARWGTIEIDPGVPGAEWARPEPSAGRGTHALVWKPSTTKTARPVPEIQVRTAPPWQRAWAARDGRDMGNVGAVGAFLWMYGVVLIATKAARSAREQPVGRPASPEEDRAARRLANWVWLSLALATVAGIQFGPRTQGALPDVVVSAVVAVAMAVVCRRGPSVVAVTGILGAGAVALSLLPTSTVTLAAVNALALSALLCGFLAWGRRLLAPRRRLGLPVLAPVSVAMGVALVGVHLWLSERQWQRVSWLSDRAAAEYATRHRDHLMTELRELAAESAQWVLGYDFFLTALAILALLRARGTVPQARHAVPAAPDVLLMLLLHTVFITPAVPYYLNNSALDWLGIVLDIAAVQLLLLVGRRRSTLAERMEVSGLPLRELFGEEHRADFLHRARRYRELHATLRRLDHGQSDETAVTRAAVERRLHGLHRWRIPRRTTGPAPDRLPSHVTVVDVALAWGPRATWWENGCRAATYAGVLAAPASALMTWHNWIRDGSWEQTTWGAAETALTLVHWELAWMGAGFLLGALWRLLPGRRGPARAFGFTAAYALPTGLAAPGVVLTDESHGDAALDVSLTLLILTLTALAMDLETFRGERRYWPSRLSLLLSVYQMRYLALQTAYLIAQVVAAITIWQFVTDAGGPGEPPVKFQP</sequence>
<keyword evidence="4" id="KW-1185">Reference proteome</keyword>
<feature type="transmembrane region" description="Helical" evidence="1">
    <location>
        <begin position="285"/>
        <end position="303"/>
    </location>
</feature>
<feature type="transmembrane region" description="Helical" evidence="1">
    <location>
        <begin position="711"/>
        <end position="731"/>
    </location>
</feature>
<dbReference type="EMBL" id="JBHSJD010000014">
    <property type="protein sequence ID" value="MFC5024380.1"/>
    <property type="molecule type" value="Genomic_DNA"/>
</dbReference>
<dbReference type="Pfam" id="PF19683">
    <property type="entry name" value="DUF6185"/>
    <property type="match status" value="1"/>
</dbReference>
<dbReference type="InterPro" id="IPR046176">
    <property type="entry name" value="DUF6185"/>
</dbReference>
<protein>
    <submittedName>
        <fullName evidence="3">DUF6185 family protein</fullName>
    </submittedName>
</protein>
<feature type="transmembrane region" description="Helical" evidence="1">
    <location>
        <begin position="784"/>
        <end position="806"/>
    </location>
</feature>
<feature type="transmembrane region" description="Helical" evidence="1">
    <location>
        <begin position="309"/>
        <end position="327"/>
    </location>
</feature>
<feature type="transmembrane region" description="Helical" evidence="1">
    <location>
        <begin position="641"/>
        <end position="661"/>
    </location>
</feature>
<evidence type="ECO:0000313" key="3">
    <source>
        <dbReference type="EMBL" id="MFC5024380.1"/>
    </source>
</evidence>